<evidence type="ECO:0000313" key="11">
    <source>
        <dbReference type="EMBL" id="GBL76273.1"/>
    </source>
</evidence>
<evidence type="ECO:0000256" key="5">
    <source>
        <dbReference type="ARBA" id="ARBA00023136"/>
    </source>
</evidence>
<dbReference type="Proteomes" id="UP000499080">
    <property type="component" value="Unassembled WGS sequence"/>
</dbReference>
<dbReference type="UniPathway" id="UPA00378"/>
<feature type="transmembrane region" description="Helical" evidence="9">
    <location>
        <begin position="147"/>
        <end position="166"/>
    </location>
</feature>
<gene>
    <name evidence="11" type="primary">SRD5A3</name>
    <name evidence="11" type="ORF">AVEN_234527_1</name>
</gene>
<dbReference type="PROSITE" id="PS50244">
    <property type="entry name" value="S5A_REDUCTASE"/>
    <property type="match status" value="1"/>
</dbReference>
<keyword evidence="9" id="KW-0560">Oxidoreductase</keyword>
<dbReference type="GO" id="GO:0006488">
    <property type="term" value="P:dolichol-linked oligosaccharide biosynthetic process"/>
    <property type="evidence" value="ECO:0007669"/>
    <property type="project" value="UniProtKB-UniRule"/>
</dbReference>
<evidence type="ECO:0000256" key="2">
    <source>
        <dbReference type="ARBA" id="ARBA00012522"/>
    </source>
</evidence>
<comment type="subcellular location">
    <subcellularLocation>
        <location evidence="1">Endomembrane system</location>
        <topology evidence="1">Multi-pass membrane protein</topology>
    </subcellularLocation>
    <subcellularLocation>
        <location evidence="9">Endoplasmic reticulum membrane</location>
    </subcellularLocation>
</comment>
<dbReference type="InterPro" id="IPR001104">
    <property type="entry name" value="3-oxo-5_a-steroid_4-DH_C"/>
</dbReference>
<evidence type="ECO:0000259" key="10">
    <source>
        <dbReference type="Pfam" id="PF02544"/>
    </source>
</evidence>
<evidence type="ECO:0000256" key="4">
    <source>
        <dbReference type="ARBA" id="ARBA00022989"/>
    </source>
</evidence>
<accession>A0A4Y2A903</accession>
<evidence type="ECO:0000256" key="1">
    <source>
        <dbReference type="ARBA" id="ARBA00004127"/>
    </source>
</evidence>
<name>A0A4Y2A903_ARAVE</name>
<evidence type="ECO:0000256" key="9">
    <source>
        <dbReference type="RuleBase" id="RU367081"/>
    </source>
</evidence>
<comment type="similarity">
    <text evidence="6 9">Belongs to the steroid 5-alpha reductase family. Polyprenal reductase subfamily.</text>
</comment>
<keyword evidence="4 9" id="KW-1133">Transmembrane helix</keyword>
<protein>
    <recommendedName>
        <fullName evidence="7 9">Polyprenal reductase</fullName>
        <ecNumber evidence="2 9">1.3.1.94</ecNumber>
    </recommendedName>
</protein>
<evidence type="ECO:0000313" key="12">
    <source>
        <dbReference type="Proteomes" id="UP000499080"/>
    </source>
</evidence>
<proteinExistence type="inferred from homology"/>
<organism evidence="11 12">
    <name type="scientific">Araneus ventricosus</name>
    <name type="common">Orbweaver spider</name>
    <name type="synonym">Epeira ventricosa</name>
    <dbReference type="NCBI Taxonomy" id="182803"/>
    <lineage>
        <taxon>Eukaryota</taxon>
        <taxon>Metazoa</taxon>
        <taxon>Ecdysozoa</taxon>
        <taxon>Arthropoda</taxon>
        <taxon>Chelicerata</taxon>
        <taxon>Arachnida</taxon>
        <taxon>Araneae</taxon>
        <taxon>Araneomorphae</taxon>
        <taxon>Entelegynae</taxon>
        <taxon>Araneoidea</taxon>
        <taxon>Araneidae</taxon>
        <taxon>Araneus</taxon>
    </lineage>
</organism>
<evidence type="ECO:0000256" key="6">
    <source>
        <dbReference type="ARBA" id="ARBA00046320"/>
    </source>
</evidence>
<comment type="caution">
    <text evidence="11">The sequence shown here is derived from an EMBL/GenBank/DDBJ whole genome shotgun (WGS) entry which is preliminary data.</text>
</comment>
<evidence type="ECO:0000256" key="8">
    <source>
        <dbReference type="ARBA" id="ARBA00049427"/>
    </source>
</evidence>
<keyword evidence="12" id="KW-1185">Reference proteome</keyword>
<comment type="catalytic activity">
    <reaction evidence="8 9">
        <text>a di-trans,poly-cis-dolichal + NADP(+) = a di-trans,poly-cis-polyprenal + NADPH + H(+)</text>
        <dbReference type="Rhea" id="RHEA:80727"/>
        <dbReference type="Rhea" id="RHEA-COMP:19536"/>
        <dbReference type="Rhea" id="RHEA-COMP:19537"/>
        <dbReference type="ChEBI" id="CHEBI:15378"/>
        <dbReference type="ChEBI" id="CHEBI:57783"/>
        <dbReference type="ChEBI" id="CHEBI:58349"/>
        <dbReference type="ChEBI" id="CHEBI:231623"/>
        <dbReference type="ChEBI" id="CHEBI:231637"/>
        <dbReference type="EC" id="1.3.1.94"/>
    </reaction>
    <physiologicalReaction direction="right-to-left" evidence="8 9">
        <dbReference type="Rhea" id="RHEA:80729"/>
    </physiologicalReaction>
</comment>
<feature type="transmembrane region" description="Helical" evidence="9">
    <location>
        <begin position="6"/>
        <end position="27"/>
    </location>
</feature>
<dbReference type="EMBL" id="BGPR01000009">
    <property type="protein sequence ID" value="GBL76273.1"/>
    <property type="molecule type" value="Genomic_DNA"/>
</dbReference>
<sequence length="410" mass="47456">MEFNHLHFMWIFYSFVVTFSGVNVLFVKSIPSVLVRFYTFGKAHKSFNKQNSILKWFEIPKRWFSHFYVFAVVYFFFITGAVLLRYFVNVPSPFFVQLLNLLGSSKREGTVSAESVVILSILLFLQTCRRFYECFFVSVYSDAKMNFSHYIVGLTFYFGVGLSLLHDAPGFENANENSTNYISGRWLTFPHFMGIVLFLLAFNLQFKTHKALALLRKTGDKVTSTGHHLPTSGFFEYVSCPHYFAEIVIYLSACIILSVDSARSSSIAFLGKARKEDLIILARELGEEVTPDLKIIDLRNLIVASTNYDMELVKELLSTVISQRTEEAEQRKRDIESEERRKREEREFELEKLKLQNESFNSAGSGFSRPKIDFLSMIPKFDQVNNDISLYLILFERRAQAADVPKEFWS</sequence>
<keyword evidence="9" id="KW-0521">NADP</keyword>
<evidence type="ECO:0000256" key="7">
    <source>
        <dbReference type="ARBA" id="ARBA00047186"/>
    </source>
</evidence>
<dbReference type="OrthoDB" id="5788137at2759"/>
<dbReference type="GO" id="GO:0005789">
    <property type="term" value="C:endoplasmic reticulum membrane"/>
    <property type="evidence" value="ECO:0007669"/>
    <property type="project" value="UniProtKB-SubCell"/>
</dbReference>
<dbReference type="AlphaFoldDB" id="A0A4Y2A903"/>
<keyword evidence="9" id="KW-0256">Endoplasmic reticulum</keyword>
<feature type="domain" description="3-oxo-5-alpha-steroid 4-dehydrogenase C-terminal" evidence="10">
    <location>
        <begin position="184"/>
        <end position="257"/>
    </location>
</feature>
<keyword evidence="5 9" id="KW-0472">Membrane</keyword>
<evidence type="ECO:0000256" key="3">
    <source>
        <dbReference type="ARBA" id="ARBA00022692"/>
    </source>
</evidence>
<dbReference type="GO" id="GO:0102389">
    <property type="term" value="F:polyprenol reductase activity"/>
    <property type="evidence" value="ECO:0007669"/>
    <property type="project" value="UniProtKB-UniRule"/>
</dbReference>
<dbReference type="Pfam" id="PF02544">
    <property type="entry name" value="Steroid_dh"/>
    <property type="match status" value="1"/>
</dbReference>
<comment type="function">
    <text evidence="9">Plays a key role in early steps of protein N-linked glycosylation by being involved in the conversion of polyprenol into dolichol. Acts as a polyprenal reductase that mediates the reduction of polyprenal into dolichal in a NADP-dependent mechanism. Dolichols are required for the synthesis of dolichol-linked monosaccharides and the oligosaccharide precursor used for N-glycosylation.</text>
</comment>
<dbReference type="PANTHER" id="PTHR14624:SF0">
    <property type="entry name" value="POLYPRENOL REDUCTASE"/>
    <property type="match status" value="1"/>
</dbReference>
<dbReference type="EC" id="1.3.1.94" evidence="2 9"/>
<dbReference type="PANTHER" id="PTHR14624">
    <property type="entry name" value="DFG10 PROTEIN"/>
    <property type="match status" value="1"/>
</dbReference>
<dbReference type="GO" id="GO:0003865">
    <property type="term" value="F:3-oxo-5-alpha-steroid 4-dehydrogenase activity"/>
    <property type="evidence" value="ECO:0007669"/>
    <property type="project" value="TreeGrafter"/>
</dbReference>
<dbReference type="GO" id="GO:0016095">
    <property type="term" value="P:polyprenol catabolic process"/>
    <property type="evidence" value="ECO:0007669"/>
    <property type="project" value="UniProtKB-UniRule"/>
</dbReference>
<feature type="transmembrane region" description="Helical" evidence="9">
    <location>
        <begin position="186"/>
        <end position="206"/>
    </location>
</feature>
<feature type="transmembrane region" description="Helical" evidence="9">
    <location>
        <begin position="67"/>
        <end position="88"/>
    </location>
</feature>
<comment type="pathway">
    <text evidence="9">Protein modification; protein glycosylation.</text>
</comment>
<dbReference type="GO" id="GO:0160198">
    <property type="term" value="F:polyprenal reductase activity"/>
    <property type="evidence" value="ECO:0007669"/>
    <property type="project" value="UniProtKB-EC"/>
</dbReference>
<reference evidence="11 12" key="1">
    <citation type="journal article" date="2019" name="Sci. Rep.">
        <title>Orb-weaving spider Araneus ventricosus genome elucidates the spidroin gene catalogue.</title>
        <authorList>
            <person name="Kono N."/>
            <person name="Nakamura H."/>
            <person name="Ohtoshi R."/>
            <person name="Moran D.A.P."/>
            <person name="Shinohara A."/>
            <person name="Yoshida Y."/>
            <person name="Fujiwara M."/>
            <person name="Mori M."/>
            <person name="Tomita M."/>
            <person name="Arakawa K."/>
        </authorList>
    </citation>
    <scope>NUCLEOTIDE SEQUENCE [LARGE SCALE GENOMIC DNA]</scope>
</reference>
<feature type="transmembrane region" description="Helical" evidence="9">
    <location>
        <begin position="108"/>
        <end position="126"/>
    </location>
</feature>
<keyword evidence="3 9" id="KW-0812">Transmembrane</keyword>
<dbReference type="InterPro" id="IPR039698">
    <property type="entry name" value="Dfg10/SRD5A3"/>
</dbReference>